<protein>
    <submittedName>
        <fullName evidence="6">ABC transporter substrate-binding protein</fullName>
    </submittedName>
</protein>
<dbReference type="CDD" id="cd08518">
    <property type="entry name" value="PBP2_NikA_DppA_OppA_like_19"/>
    <property type="match status" value="1"/>
</dbReference>
<feature type="chain" id="PRO_5046049343" evidence="4">
    <location>
        <begin position="27"/>
        <end position="535"/>
    </location>
</feature>
<dbReference type="InterPro" id="IPR039424">
    <property type="entry name" value="SBP_5"/>
</dbReference>
<dbReference type="PANTHER" id="PTHR30290:SF9">
    <property type="entry name" value="OLIGOPEPTIDE-BINDING PROTEIN APPA"/>
    <property type="match status" value="1"/>
</dbReference>
<dbReference type="RefSeq" id="WP_420163607.1">
    <property type="nucleotide sequence ID" value="NZ_JBDLNV010000002.1"/>
</dbReference>
<name>A0ABW9FBV8_9NOCA</name>
<dbReference type="EMBL" id="JBDLNV010000002">
    <property type="protein sequence ID" value="MFM1723040.1"/>
    <property type="molecule type" value="Genomic_DNA"/>
</dbReference>
<evidence type="ECO:0000259" key="5">
    <source>
        <dbReference type="Pfam" id="PF00496"/>
    </source>
</evidence>
<dbReference type="PROSITE" id="PS51257">
    <property type="entry name" value="PROKAR_LIPOPROTEIN"/>
    <property type="match status" value="1"/>
</dbReference>
<dbReference type="SUPFAM" id="SSF53850">
    <property type="entry name" value="Periplasmic binding protein-like II"/>
    <property type="match status" value="1"/>
</dbReference>
<dbReference type="PIRSF" id="PIRSF002741">
    <property type="entry name" value="MppA"/>
    <property type="match status" value="1"/>
</dbReference>
<comment type="similarity">
    <text evidence="1">Belongs to the bacterial solute-binding protein 5 family.</text>
</comment>
<gene>
    <name evidence="6" type="ORF">ABEU20_001601</name>
</gene>
<sequence>MKLVPALSLFALVPIALVGCTAPASSQADGGDATLVLADGYELGNYNPVAGFGEAGEAKVYDGLVRLTGGQDTGIPALEPALAAEMPVPDADAKVWTVRIRDGVRFTDGTTFGPEDVVATYRAILDPASASPLATSYDMLESVEATGPDTVEFRLAYPYAPWPTKLLLGIAPSERLTGGPAEQSPLNSAPVGTGPYKLVSLRADQAVFEANDDYWDGAPQVKKLTVVYVPDDNARAQRMAAGELDGANVPPLLANTFTGRDGYEVVANTSADWRGVTLPADNPVTEDPAMRMALNLAVDRDAMVESILGGHGRAASTPVPEVYGDSYEADAVFAFDRDRAEQILSDAGWAAGPDGVRAKDGVRAEFTVMYFPQDTLRRDLSQAFASDASKIGVRVNVEAVDRSVFPDQLTAKAGLLGGGDLPYDPDTQLYSTLHSSYARPGVGSGYDNASNYVNPQIDRALDDARRSIDPAARAADYRAVQTAYVADPGYVMLVFLDHTYVVRGSDWTGSAPILEPHSHGVNWGPWWNLRDWTRS</sequence>
<comment type="caution">
    <text evidence="6">The sequence shown here is derived from an EMBL/GenBank/DDBJ whole genome shotgun (WGS) entry which is preliminary data.</text>
</comment>
<keyword evidence="7" id="KW-1185">Reference proteome</keyword>
<keyword evidence="2" id="KW-0813">Transport</keyword>
<dbReference type="InterPro" id="IPR000914">
    <property type="entry name" value="SBP_5_dom"/>
</dbReference>
<evidence type="ECO:0000256" key="1">
    <source>
        <dbReference type="ARBA" id="ARBA00005695"/>
    </source>
</evidence>
<accession>A0ABW9FBV8</accession>
<reference evidence="6 7" key="1">
    <citation type="submission" date="2023-11" db="EMBL/GenBank/DDBJ databases">
        <authorList>
            <person name="Val-Calvo J."/>
            <person name="Scortti M."/>
            <person name="Vazquez-Boland J."/>
        </authorList>
    </citation>
    <scope>NUCLEOTIDE SEQUENCE [LARGE SCALE GENOMIC DNA]</scope>
    <source>
        <strain evidence="6 7">PAM 2766</strain>
    </source>
</reference>
<feature type="domain" description="Solute-binding protein family 5" evidence="5">
    <location>
        <begin position="78"/>
        <end position="436"/>
    </location>
</feature>
<dbReference type="Gene3D" id="3.40.190.10">
    <property type="entry name" value="Periplasmic binding protein-like II"/>
    <property type="match status" value="1"/>
</dbReference>
<evidence type="ECO:0000256" key="3">
    <source>
        <dbReference type="ARBA" id="ARBA00022729"/>
    </source>
</evidence>
<dbReference type="InterPro" id="IPR030678">
    <property type="entry name" value="Peptide/Ni-bd"/>
</dbReference>
<organism evidence="6 7">
    <name type="scientific">Rhodococcus parequi</name>
    <dbReference type="NCBI Taxonomy" id="3137122"/>
    <lineage>
        <taxon>Bacteria</taxon>
        <taxon>Bacillati</taxon>
        <taxon>Actinomycetota</taxon>
        <taxon>Actinomycetes</taxon>
        <taxon>Mycobacteriales</taxon>
        <taxon>Nocardiaceae</taxon>
        <taxon>Rhodococcus</taxon>
    </lineage>
</organism>
<dbReference type="PANTHER" id="PTHR30290">
    <property type="entry name" value="PERIPLASMIC BINDING COMPONENT OF ABC TRANSPORTER"/>
    <property type="match status" value="1"/>
</dbReference>
<feature type="signal peptide" evidence="4">
    <location>
        <begin position="1"/>
        <end position="26"/>
    </location>
</feature>
<dbReference type="Gene3D" id="3.10.105.10">
    <property type="entry name" value="Dipeptide-binding Protein, Domain 3"/>
    <property type="match status" value="1"/>
</dbReference>
<dbReference type="Proteomes" id="UP001629745">
    <property type="component" value="Unassembled WGS sequence"/>
</dbReference>
<evidence type="ECO:0000313" key="6">
    <source>
        <dbReference type="EMBL" id="MFM1723040.1"/>
    </source>
</evidence>
<proteinExistence type="inferred from homology"/>
<keyword evidence="3 4" id="KW-0732">Signal</keyword>
<evidence type="ECO:0000313" key="7">
    <source>
        <dbReference type="Proteomes" id="UP001629745"/>
    </source>
</evidence>
<evidence type="ECO:0000256" key="2">
    <source>
        <dbReference type="ARBA" id="ARBA00022448"/>
    </source>
</evidence>
<dbReference type="Gene3D" id="3.90.76.10">
    <property type="entry name" value="Dipeptide-binding Protein, Domain 1"/>
    <property type="match status" value="1"/>
</dbReference>
<evidence type="ECO:0000256" key="4">
    <source>
        <dbReference type="SAM" id="SignalP"/>
    </source>
</evidence>
<dbReference type="Pfam" id="PF00496">
    <property type="entry name" value="SBP_bac_5"/>
    <property type="match status" value="1"/>
</dbReference>